<dbReference type="InterPro" id="IPR008727">
    <property type="entry name" value="PAAR_motif"/>
</dbReference>
<dbReference type="OrthoDB" id="6860016at2"/>
<sequence length="88" mass="9258">MAKTVIVLGDKTDHGGVVTTACSGFKSQGSLVACEGDTVVCPQHDTTVIGHAQGAYITGSQRMYKYLISVTYVGKELNALSMDFAQQG</sequence>
<comment type="caution">
    <text evidence="1">The sequence shown here is derived from an EMBL/GenBank/DDBJ whole genome shotgun (WGS) entry which is preliminary data.</text>
</comment>
<reference evidence="1" key="1">
    <citation type="submission" date="2019-06" db="EMBL/GenBank/DDBJ databases">
        <authorList>
            <person name="Deangelis K."/>
            <person name="Huntemann M."/>
            <person name="Clum A."/>
            <person name="Pillay M."/>
            <person name="Palaniappan K."/>
            <person name="Varghese N."/>
            <person name="Mikhailova N."/>
            <person name="Stamatis D."/>
            <person name="Reddy T."/>
            <person name="Daum C."/>
            <person name="Shapiro N."/>
            <person name="Ivanova N."/>
            <person name="Kyrpides N."/>
            <person name="Woyke T."/>
        </authorList>
    </citation>
    <scope>NUCLEOTIDE SEQUENCE [LARGE SCALE GENOMIC DNA]</scope>
    <source>
        <strain evidence="1">128R</strain>
    </source>
</reference>
<dbReference type="EMBL" id="VISQ01000001">
    <property type="protein sequence ID" value="TVZ67828.1"/>
    <property type="molecule type" value="Genomic_DNA"/>
</dbReference>
<dbReference type="Pfam" id="PF05488">
    <property type="entry name" value="PAAR_motif"/>
    <property type="match status" value="1"/>
</dbReference>
<organism evidence="1">
    <name type="scientific">Serratia fonticola</name>
    <dbReference type="NCBI Taxonomy" id="47917"/>
    <lineage>
        <taxon>Bacteria</taxon>
        <taxon>Pseudomonadati</taxon>
        <taxon>Pseudomonadota</taxon>
        <taxon>Gammaproteobacteria</taxon>
        <taxon>Enterobacterales</taxon>
        <taxon>Yersiniaceae</taxon>
        <taxon>Serratia</taxon>
    </lineage>
</organism>
<gene>
    <name evidence="1" type="ORF">FHU10_0227</name>
</gene>
<proteinExistence type="predicted"/>
<reference evidence="1" key="2">
    <citation type="submission" date="2019-08" db="EMBL/GenBank/DDBJ databases">
        <title>Investigation of anaerobic lignin degradation for improved lignocellulosic biofuels.</title>
        <authorList>
            <person name="Deangelis K.PhD."/>
        </authorList>
    </citation>
    <scope>NUCLEOTIDE SEQUENCE [LARGE SCALE GENOMIC DNA]</scope>
    <source>
        <strain evidence="1">128R</strain>
    </source>
</reference>
<evidence type="ECO:0000313" key="1">
    <source>
        <dbReference type="EMBL" id="TVZ67828.1"/>
    </source>
</evidence>
<accession>A0A542BM41</accession>
<dbReference type="CDD" id="cd14744">
    <property type="entry name" value="PAAR_CT_2"/>
    <property type="match status" value="1"/>
</dbReference>
<dbReference type="AlphaFoldDB" id="A0A542BM41"/>
<protein>
    <submittedName>
        <fullName evidence="1">PAAR motif-containing protein</fullName>
    </submittedName>
</protein>
<name>A0A542BM41_SERFO</name>